<accession>A0AA40V9X7</accession>
<dbReference type="HAMAP" id="MF_00189">
    <property type="entry name" value="YciB"/>
    <property type="match status" value="1"/>
</dbReference>
<evidence type="ECO:0000256" key="4">
    <source>
        <dbReference type="ARBA" id="ARBA00023136"/>
    </source>
</evidence>
<comment type="caution">
    <text evidence="6">The sequence shown here is derived from an EMBL/GenBank/DDBJ whole genome shotgun (WGS) entry which is preliminary data.</text>
</comment>
<keyword evidence="7" id="KW-1185">Reference proteome</keyword>
<keyword evidence="1 5" id="KW-1003">Cell membrane</keyword>
<dbReference type="RefSeq" id="WP_182554602.1">
    <property type="nucleotide sequence ID" value="NZ_BPRF01000007.1"/>
</dbReference>
<feature type="transmembrane region" description="Helical" evidence="5">
    <location>
        <begin position="104"/>
        <end position="124"/>
    </location>
</feature>
<comment type="subcellular location">
    <subcellularLocation>
        <location evidence="5">Cell inner membrane</location>
        <topology evidence="5">Multi-pass membrane protein</topology>
    </subcellularLocation>
</comment>
<comment type="function">
    <text evidence="5">Plays a role in cell envelope biogenesis, maintenance of cell envelope integrity and membrane homeostasis.</text>
</comment>
<proteinExistence type="inferred from homology"/>
<evidence type="ECO:0000313" key="7">
    <source>
        <dbReference type="Proteomes" id="UP000543554"/>
    </source>
</evidence>
<keyword evidence="2 5" id="KW-0812">Transmembrane</keyword>
<keyword evidence="3 5" id="KW-1133">Transmembrane helix</keyword>
<feature type="transmembrane region" description="Helical" evidence="5">
    <location>
        <begin position="46"/>
        <end position="67"/>
    </location>
</feature>
<dbReference type="EMBL" id="JACJIB010000003">
    <property type="protein sequence ID" value="MBA8912539.1"/>
    <property type="molecule type" value="Genomic_DNA"/>
</dbReference>
<keyword evidence="4 5" id="KW-0472">Membrane</keyword>
<name>A0AA40V9X7_9HYPH</name>
<dbReference type="InterPro" id="IPR006008">
    <property type="entry name" value="YciB"/>
</dbReference>
<dbReference type="PANTHER" id="PTHR36917:SF1">
    <property type="entry name" value="INNER MEMBRANE-SPANNING PROTEIN YCIB"/>
    <property type="match status" value="1"/>
</dbReference>
<feature type="transmembrane region" description="Helical" evidence="5">
    <location>
        <begin position="168"/>
        <end position="187"/>
    </location>
</feature>
<dbReference type="NCBIfam" id="NF001323">
    <property type="entry name" value="PRK00259.1-1"/>
    <property type="match status" value="1"/>
</dbReference>
<dbReference type="Pfam" id="PF04279">
    <property type="entry name" value="IspA"/>
    <property type="match status" value="1"/>
</dbReference>
<dbReference type="GO" id="GO:0005886">
    <property type="term" value="C:plasma membrane"/>
    <property type="evidence" value="ECO:0007669"/>
    <property type="project" value="UniProtKB-SubCell"/>
</dbReference>
<keyword evidence="5" id="KW-0997">Cell inner membrane</keyword>
<reference evidence="6 7" key="1">
    <citation type="submission" date="2020-08" db="EMBL/GenBank/DDBJ databases">
        <title>Genomic Encyclopedia of Type Strains, Phase IV (KMG-IV): sequencing the most valuable type-strain genomes for metagenomic binning, comparative biology and taxonomic classification.</title>
        <authorList>
            <person name="Goeker M."/>
        </authorList>
    </citation>
    <scope>NUCLEOTIDE SEQUENCE [LARGE SCALE GENOMIC DNA]</scope>
    <source>
        <strain evidence="6 7">DSM 11490</strain>
    </source>
</reference>
<dbReference type="Proteomes" id="UP000543554">
    <property type="component" value="Unassembled WGS sequence"/>
</dbReference>
<comment type="similarity">
    <text evidence="5">Belongs to the YciB family.</text>
</comment>
<feature type="transmembrane region" description="Helical" evidence="5">
    <location>
        <begin position="144"/>
        <end position="161"/>
    </location>
</feature>
<dbReference type="AlphaFoldDB" id="A0AA40V9X7"/>
<protein>
    <recommendedName>
        <fullName evidence="5">Inner membrane-spanning protein YciB</fullName>
    </recommendedName>
</protein>
<feature type="transmembrane region" description="Helical" evidence="5">
    <location>
        <begin position="73"/>
        <end position="92"/>
    </location>
</feature>
<gene>
    <name evidence="5" type="primary">yciB</name>
    <name evidence="6" type="ORF">HNR51_001617</name>
</gene>
<feature type="transmembrane region" description="Helical" evidence="5">
    <location>
        <begin position="15"/>
        <end position="34"/>
    </location>
</feature>
<evidence type="ECO:0000313" key="6">
    <source>
        <dbReference type="EMBL" id="MBA8912539.1"/>
    </source>
</evidence>
<dbReference type="NCBIfam" id="TIGR00997">
    <property type="entry name" value="ispZ"/>
    <property type="match status" value="1"/>
</dbReference>
<evidence type="ECO:0000256" key="1">
    <source>
        <dbReference type="ARBA" id="ARBA00022475"/>
    </source>
</evidence>
<sequence length="206" mass="22785">MKVESVPPRRHLPPLLKLALEVGPLTVFFLGNAYAERFGVAAESKLFVATGVFIVATMIALAVHFALLRRLPIMPLVSGVVVLVFGGLTLALQDKTFIMMKPTIVNTLFGLVLLGGLAFNKSLLSVVLDSMFALTDEGWRKLTFRWGLFFLALAVLNEVVWRTQTEDFWVNFKVFGIMPLTIAFALAQTPLLLRHERKDEAGAKIG</sequence>
<evidence type="ECO:0000256" key="5">
    <source>
        <dbReference type="HAMAP-Rule" id="MF_00189"/>
    </source>
</evidence>
<evidence type="ECO:0000256" key="3">
    <source>
        <dbReference type="ARBA" id="ARBA00022989"/>
    </source>
</evidence>
<evidence type="ECO:0000256" key="2">
    <source>
        <dbReference type="ARBA" id="ARBA00022692"/>
    </source>
</evidence>
<organism evidence="6 7">
    <name type="scientific">Methylorubrum thiocyanatum</name>
    <dbReference type="NCBI Taxonomy" id="47958"/>
    <lineage>
        <taxon>Bacteria</taxon>
        <taxon>Pseudomonadati</taxon>
        <taxon>Pseudomonadota</taxon>
        <taxon>Alphaproteobacteria</taxon>
        <taxon>Hyphomicrobiales</taxon>
        <taxon>Methylobacteriaceae</taxon>
        <taxon>Methylorubrum</taxon>
    </lineage>
</organism>
<dbReference type="PANTHER" id="PTHR36917">
    <property type="entry name" value="INTRACELLULAR SEPTATION PROTEIN A-RELATED"/>
    <property type="match status" value="1"/>
</dbReference>